<dbReference type="EMBL" id="KL367514">
    <property type="protein sequence ID" value="KFD67473.1"/>
    <property type="molecule type" value="Genomic_DNA"/>
</dbReference>
<organism evidence="5">
    <name type="scientific">Trichuris suis</name>
    <name type="common">pig whipworm</name>
    <dbReference type="NCBI Taxonomy" id="68888"/>
    <lineage>
        <taxon>Eukaryota</taxon>
        <taxon>Metazoa</taxon>
        <taxon>Ecdysozoa</taxon>
        <taxon>Nematoda</taxon>
        <taxon>Enoplea</taxon>
        <taxon>Dorylaimia</taxon>
        <taxon>Trichinellida</taxon>
        <taxon>Trichuridae</taxon>
        <taxon>Trichuris</taxon>
    </lineage>
</organism>
<evidence type="ECO:0000259" key="4">
    <source>
        <dbReference type="Pfam" id="PF14702"/>
    </source>
</evidence>
<accession>A0A085NDC7</accession>
<feature type="domain" description="Glycogen debranching enzyme central" evidence="4">
    <location>
        <begin position="723"/>
        <end position="1016"/>
    </location>
</feature>
<feature type="compositionally biased region" description="Low complexity" evidence="1">
    <location>
        <begin position="1383"/>
        <end position="1392"/>
    </location>
</feature>
<feature type="domain" description="Glycogen debranching enzyme C-terminal" evidence="2">
    <location>
        <begin position="1117"/>
        <end position="1552"/>
    </location>
</feature>
<feature type="region of interest" description="Disordered" evidence="1">
    <location>
        <begin position="1383"/>
        <end position="1403"/>
    </location>
</feature>
<dbReference type="InterPro" id="IPR017853">
    <property type="entry name" value="GH"/>
</dbReference>
<dbReference type="InterPro" id="IPR032790">
    <property type="entry name" value="GDE_C"/>
</dbReference>
<evidence type="ECO:0008006" key="6">
    <source>
        <dbReference type="Google" id="ProtNLM"/>
    </source>
</evidence>
<evidence type="ECO:0000313" key="5">
    <source>
        <dbReference type="EMBL" id="KFD67473.1"/>
    </source>
</evidence>
<dbReference type="Proteomes" id="UP000030758">
    <property type="component" value="Unassembled WGS sequence"/>
</dbReference>
<dbReference type="Pfam" id="PF06202">
    <property type="entry name" value="GDE_C"/>
    <property type="match status" value="1"/>
</dbReference>
<dbReference type="InterPro" id="IPR010401">
    <property type="entry name" value="AGL/Gdb1"/>
</dbReference>
<reference evidence="5" key="1">
    <citation type="journal article" date="2014" name="Nat. Genet.">
        <title>Genome and transcriptome of the porcine whipworm Trichuris suis.</title>
        <authorList>
            <person name="Jex A.R."/>
            <person name="Nejsum P."/>
            <person name="Schwarz E.M."/>
            <person name="Hu L."/>
            <person name="Young N.D."/>
            <person name="Hall R.S."/>
            <person name="Korhonen P.K."/>
            <person name="Liao S."/>
            <person name="Thamsborg S."/>
            <person name="Xia J."/>
            <person name="Xu P."/>
            <person name="Wang S."/>
            <person name="Scheerlinck J.P."/>
            <person name="Hofmann A."/>
            <person name="Sternberg P.W."/>
            <person name="Wang J."/>
            <person name="Gasser R.B."/>
        </authorList>
    </citation>
    <scope>NUCLEOTIDE SEQUENCE [LARGE SCALE GENOMIC DNA]</scope>
    <source>
        <strain evidence="5">DCEP-RM93F</strain>
    </source>
</reference>
<dbReference type="Gene3D" id="3.20.20.80">
    <property type="entry name" value="Glycosidases"/>
    <property type="match status" value="1"/>
</dbReference>
<dbReference type="Pfam" id="PF14702">
    <property type="entry name" value="hGDE_central"/>
    <property type="match status" value="1"/>
</dbReference>
<dbReference type="InterPro" id="IPR032792">
    <property type="entry name" value="AGL_glucanoTrfase"/>
</dbReference>
<evidence type="ECO:0000256" key="1">
    <source>
        <dbReference type="SAM" id="MobiDB-lite"/>
    </source>
</evidence>
<dbReference type="SUPFAM" id="SSF51445">
    <property type="entry name" value="(Trans)glycosidases"/>
    <property type="match status" value="1"/>
</dbReference>
<gene>
    <name evidence="5" type="ORF">M514_20314</name>
</gene>
<dbReference type="InterPro" id="IPR008928">
    <property type="entry name" value="6-hairpin_glycosidase_sf"/>
</dbReference>
<dbReference type="SUPFAM" id="SSF48208">
    <property type="entry name" value="Six-hairpin glycosidases"/>
    <property type="match status" value="1"/>
</dbReference>
<name>A0A085NDC7_9BILA</name>
<feature type="domain" description="Glycogen debranching enzyme glucanotransferase" evidence="3">
    <location>
        <begin position="130"/>
        <end position="565"/>
    </location>
</feature>
<dbReference type="Pfam" id="PF14701">
    <property type="entry name" value="hDGE_amylase"/>
    <property type="match status" value="1"/>
</dbReference>
<proteinExistence type="predicted"/>
<evidence type="ECO:0000259" key="3">
    <source>
        <dbReference type="Pfam" id="PF14701"/>
    </source>
</evidence>
<dbReference type="InterPro" id="IPR032788">
    <property type="entry name" value="AGL_central"/>
</dbReference>
<dbReference type="PANTHER" id="PTHR10569:SF2">
    <property type="entry name" value="GLYCOGEN DEBRANCHING ENZYME"/>
    <property type="match status" value="1"/>
</dbReference>
<dbReference type="PANTHER" id="PTHR10569">
    <property type="entry name" value="GLYCOGEN DEBRANCHING ENZYME"/>
    <property type="match status" value="1"/>
</dbReference>
<evidence type="ECO:0000259" key="2">
    <source>
        <dbReference type="Pfam" id="PF06202"/>
    </source>
</evidence>
<protein>
    <recommendedName>
        <fullName evidence="6">4-alpha-glucanotransferase</fullName>
    </recommendedName>
</protein>
<dbReference type="GO" id="GO:0004135">
    <property type="term" value="F:amylo-alpha-1,6-glucosidase activity"/>
    <property type="evidence" value="ECO:0007669"/>
    <property type="project" value="InterPro"/>
</dbReference>
<sequence length="1627" mass="185433">MEELDSTFVLTLEPRKDYESLLYFVEKGSRIRFNFHSCWYGQKVSLYTTYEPDVQDSVVATDTDVWYPLNLNRGSINKNDDFGRYAEMRCLRPGPFKFCVLLGANTISCPDVIGYFHILPNIATRLNGSNLPLEAIACQSVYASLLGPFSGWLNQFAVTMNSGYNMIHLTPVQKLGQSRNAWSISDQLKLNEEIFGPNSNDGFGLMEQFVRKIEKEWNMLTMSDLVLSHTATDSQWLIEHPDCAYNLENTPHLRPAYLLDRVLYHFSRAVASGAHADKGLSNEPWTHRSIMTMKAILLDEVYPRTKIHELFQVNVEALVKIFKEKIAAEGQSSSSSTEQQGSLHIIQDMEYNRLSSTVDMDLALLLFNQTQDKTLPEAERQQICVQKFQQCLWHLNNEAARKCWDNLRHGVENLANYVSMQQEKENGTKRLKHSDKLPLFPQYFTQPKTSTKWEEDEEIMHSPDQRKYIMLKNGWVPNEGFPQTTVEPKSRAYFRRDVHCWTHSVKLRYGNCPNDCKYLWERMEKYTCSVAKIFHGINVVDLLSSPIHVCEHMLKLVRKIRPNAYICAKLDADTKNVSRIINRLGLVGVIQSTASVHQPHELASLLKRYGGKPVGSFLRAPLPLLLPSSVPIFVFDMALDDESPLKTRTPVDVLPTATLLAATRRPYGSCRGIDELVSDKVIHYIDATERHKLYCSWNEGANGVQINWTMENHSPGYVNAKTGVIRGRQAINRMHTFLSQGEFTEVQVEQKCENMIVVHRRSPLLAQSVIIAVRNCFWMEDKERREFVAPIVITGNLEEILYEGALQERKPPRGPKVPAKMINEKNKTGMPEESTYLKGQMQYELFLKEMASLFDSGTIEIITRTQSSVKEIDFIRFKAGAVIAMLVSMPKENRIAMSTLRKELARIDVITLPPESLQEIADFRSTEAAPDLKSLVRNISLPDYNRVLFRCENEQLRDEYSVGAYGIAGIGKLTYCGLHNIVYHLNKMRLLNNIDHPLCEHLRQGDWLPDYITKRLSATQGAAEISEWFSYMFEIYKDLPVFAKPCYFDAIINGAYRLMVNAILSKMSSFVQNGGPLVRTLAISSLIFCGPVSSGKLPELSSYLQLPKQEAATTSSDTNQMTTIAAGIPDYSAGSLRNWSRDTFIALRGLLLIPGRYTEARYLILSYSGLMKNGMLPTRVCDHTSARFGCRDSVWWWLLAIKHYTEMVPNGQEIMWDPVIRYCYKESSRHKRPYPSDQHLFITIQEAISISVQFWERNTDVKQHCGVNEKGFVVEAGVDKETGFVFGGNQHNAGTWMDKIGSSQMCNNRGKPATPRDGSAVEIVAISYAVIKWLNKMANEGQYPYAGVKCKNASREVFWTWETWANKIMAAFEKHFWIPPITDSDDTSTSSKSPPPGNTGYYKDTVNSEVKWSETQLRPNFLIAIVVAPELFDISNATTAIEKAEEKLLGRLGMKTLNEEDWAYNGYYSATIDGTDSKTANGFNLHQGPEWVWLTGYFLRAKMQIAMATPKLEIRQAVVCRVKQILANHWEYINNDPWFSLPAFTNKEVPEKSSEVKQKVEEKVEQAKERVETMGEKIHNFSESLKRRLSEGPSEPFEAHGEDIEADMMATSKALYCYQQECEEREK</sequence>
<dbReference type="InterPro" id="IPR012341">
    <property type="entry name" value="6hp_glycosidase-like_sf"/>
</dbReference>
<dbReference type="GO" id="GO:0005980">
    <property type="term" value="P:glycogen catabolic process"/>
    <property type="evidence" value="ECO:0007669"/>
    <property type="project" value="InterPro"/>
</dbReference>
<dbReference type="GO" id="GO:0004134">
    <property type="term" value="F:4-alpha-glucanotransferase activity"/>
    <property type="evidence" value="ECO:0007669"/>
    <property type="project" value="InterPro"/>
</dbReference>
<dbReference type="Gene3D" id="1.50.10.10">
    <property type="match status" value="1"/>
</dbReference>
<feature type="region of interest" description="Disordered" evidence="1">
    <location>
        <begin position="1584"/>
        <end position="1604"/>
    </location>
</feature>